<evidence type="ECO:0000313" key="2">
    <source>
        <dbReference type="EMBL" id="PTX43564.1"/>
    </source>
</evidence>
<dbReference type="InterPro" id="IPR043749">
    <property type="entry name" value="DUF5694"/>
</dbReference>
<reference evidence="2 3" key="1">
    <citation type="submission" date="2018-04" db="EMBL/GenBank/DDBJ databases">
        <title>Genomic Encyclopedia of Archaeal and Bacterial Type Strains, Phase II (KMG-II): from individual species to whole genera.</title>
        <authorList>
            <person name="Goeker M."/>
        </authorList>
    </citation>
    <scope>NUCLEOTIDE SEQUENCE [LARGE SCALE GENOMIC DNA]</scope>
    <source>
        <strain evidence="2 3">DSM 23082</strain>
    </source>
</reference>
<gene>
    <name evidence="2" type="ORF">C8P64_2092</name>
</gene>
<feature type="chain" id="PRO_5015785074" description="TraB family protein" evidence="1">
    <location>
        <begin position="19"/>
        <end position="275"/>
    </location>
</feature>
<accession>A0A2T6AIB8</accession>
<proteinExistence type="predicted"/>
<sequence>MRYLYLILILIIPFQVNSQNKAVEVLCLGTFHFNFPNRDFVTTSDMDQIDVLEPSFQTEIENIVKKIETFEPTILVIEQRPEKQGQVDSLFQEYLNDNHKLERVEWQQIGFRLARKLNITQIYCVDEWGEFNEQVKEVIKGKDSLECMKFSKYYEENPDLHKRYSHYPNYRKNGILKELIELNKPENIRKSLGNYLIGPFKYESNKGDFFGVNFETGRWFNRNLKIFRNIQRINLNPEDKILVIYGSGHLNILNILFKNSPEFKLKEINKYLKSP</sequence>
<evidence type="ECO:0008006" key="4">
    <source>
        <dbReference type="Google" id="ProtNLM"/>
    </source>
</evidence>
<keyword evidence="1" id="KW-0732">Signal</keyword>
<keyword evidence="3" id="KW-1185">Reference proteome</keyword>
<dbReference type="Proteomes" id="UP000244174">
    <property type="component" value="Unassembled WGS sequence"/>
</dbReference>
<feature type="signal peptide" evidence="1">
    <location>
        <begin position="1"/>
        <end position="18"/>
    </location>
</feature>
<dbReference type="EMBL" id="QBKQ01000002">
    <property type="protein sequence ID" value="PTX43564.1"/>
    <property type="molecule type" value="Genomic_DNA"/>
</dbReference>
<evidence type="ECO:0000313" key="3">
    <source>
        <dbReference type="Proteomes" id="UP000244174"/>
    </source>
</evidence>
<evidence type="ECO:0000256" key="1">
    <source>
        <dbReference type="SAM" id="SignalP"/>
    </source>
</evidence>
<comment type="caution">
    <text evidence="2">The sequence shown here is derived from an EMBL/GenBank/DDBJ whole genome shotgun (WGS) entry which is preliminary data.</text>
</comment>
<dbReference type="AlphaFoldDB" id="A0A2T6AIB8"/>
<dbReference type="Pfam" id="PF18950">
    <property type="entry name" value="DUF5694"/>
    <property type="match status" value="1"/>
</dbReference>
<organism evidence="2 3">
    <name type="scientific">Christiangramia gaetbulicola</name>
    <dbReference type="NCBI Taxonomy" id="703340"/>
    <lineage>
        <taxon>Bacteria</taxon>
        <taxon>Pseudomonadati</taxon>
        <taxon>Bacteroidota</taxon>
        <taxon>Flavobacteriia</taxon>
        <taxon>Flavobacteriales</taxon>
        <taxon>Flavobacteriaceae</taxon>
        <taxon>Christiangramia</taxon>
    </lineage>
</organism>
<name>A0A2T6AIB8_9FLAO</name>
<protein>
    <recommendedName>
        <fullName evidence="4">TraB family protein</fullName>
    </recommendedName>
</protein>